<dbReference type="CDD" id="cd00082">
    <property type="entry name" value="HisKA"/>
    <property type="match status" value="1"/>
</dbReference>
<organism evidence="19 20">
    <name type="scientific">Hymenobacter glaciei</name>
    <dbReference type="NCBI Taxonomy" id="877209"/>
    <lineage>
        <taxon>Bacteria</taxon>
        <taxon>Pseudomonadati</taxon>
        <taxon>Bacteroidota</taxon>
        <taxon>Cytophagia</taxon>
        <taxon>Cytophagales</taxon>
        <taxon>Hymenobacteraceae</taxon>
        <taxon>Hymenobacter</taxon>
    </lineage>
</organism>
<dbReference type="InterPro" id="IPR013656">
    <property type="entry name" value="PAS_4"/>
</dbReference>
<evidence type="ECO:0000256" key="10">
    <source>
        <dbReference type="ARBA" id="ARBA00022840"/>
    </source>
</evidence>
<feature type="domain" description="PAC" evidence="17">
    <location>
        <begin position="218"/>
        <end position="271"/>
    </location>
</feature>
<sequence>MQPDHLPSDPAALRDLYLAERARRVQAEEATAQLQARAQVPELNPNPVLRLDASGTLRYANAAATPIVAELMAAGPSRLRSQLLQAMGQALRQQQLEQQSITANGLFYVLSAVPIAEDNSVLLFLTDVTAQRQAEQAVADQREFYETIMAYLPAVVTVLGPDEHYRYVNPYAEPDPVRRRARIGRTFAEHCAVRGLPPEVALRRHRLFERAVSTRALVSWEERWPGPDGTPMLYWLCYYQPVFGPGGVLRQVVCYGFDITTRRLAEARTRQSEAQVKAQQTFTEQVLDLAPNLIYVREQYRTGHLSRIIFQNRTMALMRERLLNLTGSDSLDEALRPDDIQAIAKADEEALRTGSSVTSEDRVVLPNGDEHWFQSVRRPITMADGTVCILGVSTNVTDLKAAQHVAEAAAVARENFLANMSHEIRTPLNGVLGMTGLLAKTSLSEQQRNYTDIIQYSGRHLLNVVNDVLDMAKITSGKLELEQRVFNLCETTAHATEPLVLQAAEKGIRVLSTRLSESCSLPWVVGDSHRINQILLNLLANAVKFTPAGGTITVGSYLVSDLDETLTVEFRVTDTGIGIAPNKLETIFQEFAQAYADTTRQFGGTGLGLSISRALVTRMGGRLTVQSELGQGSSFAFTLTLPKASAQQLAPSAPAQPLPEAAVRGRRVLLVEDNPVNREVALLLLESHGVLVDEAGSGLEALDLFELHHYDAILMDIQMPGINGLDATARIRAHADARRAATPILALTANAFPADAEKYLAAGLNDTLPKPFDEAELLLKLAGLIAGTPALLSAPAGPVAPPPRRRRNARTATLPTAVAVSVARPRPVLPVPTTGPLPVFDLGLLRQTAHGNTTFMNRVLTSFHTNTPASVVELRAAAIAAQWPAVAAVAHKLRPSLRLLGAASLTPLLDTVETLGLPAPELTAAAEALQQGLEELLAALPRQVEA</sequence>
<dbReference type="SUPFAM" id="SSF52172">
    <property type="entry name" value="CheY-like"/>
    <property type="match status" value="1"/>
</dbReference>
<dbReference type="PROSITE" id="PS50113">
    <property type="entry name" value="PAC"/>
    <property type="match status" value="1"/>
</dbReference>
<keyword evidence="20" id="KW-1185">Reference proteome</keyword>
<evidence type="ECO:0000259" key="17">
    <source>
        <dbReference type="PROSITE" id="PS50113"/>
    </source>
</evidence>
<dbReference type="EC" id="2.7.13.3" evidence="3"/>
<dbReference type="SMART" id="SM00448">
    <property type="entry name" value="REC"/>
    <property type="match status" value="1"/>
</dbReference>
<evidence type="ECO:0000256" key="1">
    <source>
        <dbReference type="ARBA" id="ARBA00000085"/>
    </source>
</evidence>
<dbReference type="CDD" id="cd00130">
    <property type="entry name" value="PAS"/>
    <property type="match status" value="1"/>
</dbReference>
<evidence type="ECO:0000259" key="15">
    <source>
        <dbReference type="PROSITE" id="PS50109"/>
    </source>
</evidence>
<dbReference type="SUPFAM" id="SSF47384">
    <property type="entry name" value="Homodimeric domain of signal transducing histidine kinase"/>
    <property type="match status" value="1"/>
</dbReference>
<dbReference type="PROSITE" id="PS50110">
    <property type="entry name" value="RESPONSE_REGULATORY"/>
    <property type="match status" value="1"/>
</dbReference>
<evidence type="ECO:0000313" key="20">
    <source>
        <dbReference type="Proteomes" id="UP001501469"/>
    </source>
</evidence>
<keyword evidence="10" id="KW-0067">ATP-binding</keyword>
<dbReference type="InterPro" id="IPR000014">
    <property type="entry name" value="PAS"/>
</dbReference>
<dbReference type="SMART" id="SM00388">
    <property type="entry name" value="HisKA"/>
    <property type="match status" value="1"/>
</dbReference>
<keyword evidence="5" id="KW-0997">Cell inner membrane</keyword>
<comment type="catalytic activity">
    <reaction evidence="1">
        <text>ATP + protein L-histidine = ADP + protein N-phospho-L-histidine.</text>
        <dbReference type="EC" id="2.7.13.3"/>
    </reaction>
</comment>
<dbReference type="Proteomes" id="UP001501469">
    <property type="component" value="Unassembled WGS sequence"/>
</dbReference>
<dbReference type="InterPro" id="IPR000700">
    <property type="entry name" value="PAS-assoc_C"/>
</dbReference>
<dbReference type="RefSeq" id="WP_345058796.1">
    <property type="nucleotide sequence ID" value="NZ_BAABDK010000032.1"/>
</dbReference>
<evidence type="ECO:0000256" key="4">
    <source>
        <dbReference type="ARBA" id="ARBA00022475"/>
    </source>
</evidence>
<evidence type="ECO:0000256" key="7">
    <source>
        <dbReference type="ARBA" id="ARBA00022679"/>
    </source>
</evidence>
<dbReference type="Gene3D" id="3.30.450.20">
    <property type="entry name" value="PAS domain"/>
    <property type="match status" value="2"/>
</dbReference>
<dbReference type="InterPro" id="IPR005467">
    <property type="entry name" value="His_kinase_dom"/>
</dbReference>
<name>A0ABP7USP5_9BACT</name>
<keyword evidence="9" id="KW-0418">Kinase</keyword>
<evidence type="ECO:0000256" key="5">
    <source>
        <dbReference type="ARBA" id="ARBA00022519"/>
    </source>
</evidence>
<dbReference type="InterPro" id="IPR036890">
    <property type="entry name" value="HATPase_C_sf"/>
</dbReference>
<accession>A0ABP7USP5</accession>
<dbReference type="Pfam" id="PF08448">
    <property type="entry name" value="PAS_4"/>
    <property type="match status" value="2"/>
</dbReference>
<dbReference type="PROSITE" id="PS50109">
    <property type="entry name" value="HIS_KIN"/>
    <property type="match status" value="1"/>
</dbReference>
<proteinExistence type="predicted"/>
<dbReference type="PRINTS" id="PR00344">
    <property type="entry name" value="BCTRLSENSOR"/>
</dbReference>
<dbReference type="InterPro" id="IPR003594">
    <property type="entry name" value="HATPase_dom"/>
</dbReference>
<dbReference type="SMART" id="SM00387">
    <property type="entry name" value="HATPase_c"/>
    <property type="match status" value="1"/>
</dbReference>
<dbReference type="InterPro" id="IPR035965">
    <property type="entry name" value="PAS-like_dom_sf"/>
</dbReference>
<dbReference type="InterPro" id="IPR004358">
    <property type="entry name" value="Sig_transdc_His_kin-like_C"/>
</dbReference>
<keyword evidence="12" id="KW-0472">Membrane</keyword>
<evidence type="ECO:0000256" key="11">
    <source>
        <dbReference type="ARBA" id="ARBA00022989"/>
    </source>
</evidence>
<dbReference type="InterPro" id="IPR003661">
    <property type="entry name" value="HisK_dim/P_dom"/>
</dbReference>
<dbReference type="SUPFAM" id="SSF47226">
    <property type="entry name" value="Histidine-containing phosphotransfer domain, HPT domain"/>
    <property type="match status" value="1"/>
</dbReference>
<keyword evidence="10" id="KW-0547">Nucleotide-binding</keyword>
<dbReference type="SUPFAM" id="SSF55785">
    <property type="entry name" value="PYP-like sensor domain (PAS domain)"/>
    <property type="match status" value="2"/>
</dbReference>
<dbReference type="InterPro" id="IPR036097">
    <property type="entry name" value="HisK_dim/P_sf"/>
</dbReference>
<dbReference type="InterPro" id="IPR011006">
    <property type="entry name" value="CheY-like_superfamily"/>
</dbReference>
<dbReference type="InterPro" id="IPR001789">
    <property type="entry name" value="Sig_transdc_resp-reg_receiver"/>
</dbReference>
<comment type="subcellular location">
    <subcellularLocation>
        <location evidence="2">Cell inner membrane</location>
        <topology evidence="2">Multi-pass membrane protein</topology>
    </subcellularLocation>
</comment>
<dbReference type="InterPro" id="IPR008207">
    <property type="entry name" value="Sig_transdc_His_kin_Hpt_dom"/>
</dbReference>
<dbReference type="EMBL" id="BAABDK010000032">
    <property type="protein sequence ID" value="GAA4051510.1"/>
    <property type="molecule type" value="Genomic_DNA"/>
</dbReference>
<dbReference type="PANTHER" id="PTHR43047:SF64">
    <property type="entry name" value="HISTIDINE KINASE CONTAINING CHEY-HOMOLOGOUS RECEIVER DOMAIN AND PAS DOMAIN-RELATED"/>
    <property type="match status" value="1"/>
</dbReference>
<feature type="modified residue" description="4-aspartylphosphate" evidence="14">
    <location>
        <position position="716"/>
    </location>
</feature>
<keyword evidence="4" id="KW-1003">Cell membrane</keyword>
<reference evidence="20" key="1">
    <citation type="journal article" date="2019" name="Int. J. Syst. Evol. Microbiol.">
        <title>The Global Catalogue of Microorganisms (GCM) 10K type strain sequencing project: providing services to taxonomists for standard genome sequencing and annotation.</title>
        <authorList>
            <consortium name="The Broad Institute Genomics Platform"/>
            <consortium name="The Broad Institute Genome Sequencing Center for Infectious Disease"/>
            <person name="Wu L."/>
            <person name="Ma J."/>
        </authorList>
    </citation>
    <scope>NUCLEOTIDE SEQUENCE [LARGE SCALE GENOMIC DNA]</scope>
    <source>
        <strain evidence="20">JCM 17225</strain>
    </source>
</reference>
<dbReference type="Gene3D" id="3.30.565.10">
    <property type="entry name" value="Histidine kinase-like ATPase, C-terminal domain"/>
    <property type="match status" value="1"/>
</dbReference>
<dbReference type="Pfam" id="PF00072">
    <property type="entry name" value="Response_reg"/>
    <property type="match status" value="1"/>
</dbReference>
<evidence type="ECO:0000256" key="2">
    <source>
        <dbReference type="ARBA" id="ARBA00004429"/>
    </source>
</evidence>
<keyword evidence="6 14" id="KW-0597">Phosphoprotein</keyword>
<evidence type="ECO:0000256" key="3">
    <source>
        <dbReference type="ARBA" id="ARBA00012438"/>
    </source>
</evidence>
<evidence type="ECO:0000256" key="9">
    <source>
        <dbReference type="ARBA" id="ARBA00022777"/>
    </source>
</evidence>
<dbReference type="PANTHER" id="PTHR43047">
    <property type="entry name" value="TWO-COMPONENT HISTIDINE PROTEIN KINASE"/>
    <property type="match status" value="1"/>
</dbReference>
<feature type="domain" description="Response regulatory" evidence="16">
    <location>
        <begin position="667"/>
        <end position="785"/>
    </location>
</feature>
<comment type="caution">
    <text evidence="19">The sequence shown here is derived from an EMBL/GenBank/DDBJ whole genome shotgun (WGS) entry which is preliminary data.</text>
</comment>
<dbReference type="CDD" id="cd16922">
    <property type="entry name" value="HATPase_EvgS-ArcB-TorS-like"/>
    <property type="match status" value="1"/>
</dbReference>
<keyword evidence="11" id="KW-1133">Transmembrane helix</keyword>
<evidence type="ECO:0000313" key="19">
    <source>
        <dbReference type="EMBL" id="GAA4051510.1"/>
    </source>
</evidence>
<dbReference type="CDD" id="cd17546">
    <property type="entry name" value="REC_hyHK_CKI1_RcsC-like"/>
    <property type="match status" value="1"/>
</dbReference>
<dbReference type="Gene3D" id="3.40.50.2300">
    <property type="match status" value="1"/>
</dbReference>
<evidence type="ECO:0000259" key="18">
    <source>
        <dbReference type="PROSITE" id="PS50894"/>
    </source>
</evidence>
<evidence type="ECO:0000256" key="12">
    <source>
        <dbReference type="ARBA" id="ARBA00023136"/>
    </source>
</evidence>
<dbReference type="Gene3D" id="1.10.287.130">
    <property type="match status" value="1"/>
</dbReference>
<dbReference type="Gene3D" id="1.20.120.160">
    <property type="entry name" value="HPT domain"/>
    <property type="match status" value="1"/>
</dbReference>
<dbReference type="InterPro" id="IPR036641">
    <property type="entry name" value="HPT_dom_sf"/>
</dbReference>
<dbReference type="PROSITE" id="PS50894">
    <property type="entry name" value="HPT"/>
    <property type="match status" value="1"/>
</dbReference>
<feature type="domain" description="HPt" evidence="18">
    <location>
        <begin position="852"/>
        <end position="946"/>
    </location>
</feature>
<evidence type="ECO:0000256" key="13">
    <source>
        <dbReference type="PROSITE-ProRule" id="PRU00110"/>
    </source>
</evidence>
<keyword evidence="7" id="KW-0808">Transferase</keyword>
<dbReference type="Pfam" id="PF00512">
    <property type="entry name" value="HisKA"/>
    <property type="match status" value="1"/>
</dbReference>
<feature type="modified residue" description="Phosphohistidine" evidence="13">
    <location>
        <position position="891"/>
    </location>
</feature>
<keyword evidence="8" id="KW-0812">Transmembrane</keyword>
<evidence type="ECO:0000256" key="14">
    <source>
        <dbReference type="PROSITE-ProRule" id="PRU00169"/>
    </source>
</evidence>
<dbReference type="Pfam" id="PF02518">
    <property type="entry name" value="HATPase_c"/>
    <property type="match status" value="1"/>
</dbReference>
<evidence type="ECO:0000259" key="16">
    <source>
        <dbReference type="PROSITE" id="PS50110"/>
    </source>
</evidence>
<evidence type="ECO:0000256" key="6">
    <source>
        <dbReference type="ARBA" id="ARBA00022553"/>
    </source>
</evidence>
<gene>
    <name evidence="19" type="ORF">GCM10022409_42920</name>
</gene>
<dbReference type="SUPFAM" id="SSF55874">
    <property type="entry name" value="ATPase domain of HSP90 chaperone/DNA topoisomerase II/histidine kinase"/>
    <property type="match status" value="1"/>
</dbReference>
<evidence type="ECO:0000256" key="8">
    <source>
        <dbReference type="ARBA" id="ARBA00022692"/>
    </source>
</evidence>
<feature type="domain" description="Histidine kinase" evidence="15">
    <location>
        <begin position="419"/>
        <end position="643"/>
    </location>
</feature>
<protein>
    <recommendedName>
        <fullName evidence="3">histidine kinase</fullName>
        <ecNumber evidence="3">2.7.13.3</ecNumber>
    </recommendedName>
</protein>